<protein>
    <recommendedName>
        <fullName evidence="13">Mitochondrial carrier protein</fullName>
    </recommendedName>
</protein>
<reference evidence="11 12" key="1">
    <citation type="submission" date="2014-11" db="EMBL/GenBank/DDBJ databases">
        <authorList>
            <person name="Zhu J."/>
            <person name="Qi W."/>
            <person name="Song R."/>
        </authorList>
    </citation>
    <scope>NUCLEOTIDE SEQUENCE [LARGE SCALE GENOMIC DNA]</scope>
</reference>
<evidence type="ECO:0000256" key="10">
    <source>
        <dbReference type="SAM" id="Phobius"/>
    </source>
</evidence>
<dbReference type="EMBL" id="CDMY01000335">
    <property type="protein sequence ID" value="CEM02746.1"/>
    <property type="molecule type" value="Genomic_DNA"/>
</dbReference>
<evidence type="ECO:0000256" key="5">
    <source>
        <dbReference type="ARBA" id="ARBA00022737"/>
    </source>
</evidence>
<keyword evidence="7 8" id="KW-0472">Membrane</keyword>
<accession>A0A0G4EWL4</accession>
<name>A0A0G4EWL4_VITBC</name>
<dbReference type="OMA" id="FTHFITL"/>
<keyword evidence="6 10" id="KW-1133">Transmembrane helix</keyword>
<keyword evidence="12" id="KW-1185">Reference proteome</keyword>
<feature type="transmembrane region" description="Helical" evidence="10">
    <location>
        <begin position="243"/>
        <end position="264"/>
    </location>
</feature>
<dbReference type="VEuPathDB" id="CryptoDB:Vbra_13752"/>
<evidence type="ECO:0000313" key="11">
    <source>
        <dbReference type="EMBL" id="CEM02746.1"/>
    </source>
</evidence>
<evidence type="ECO:0000256" key="9">
    <source>
        <dbReference type="RuleBase" id="RU000488"/>
    </source>
</evidence>
<dbReference type="GO" id="GO:0055085">
    <property type="term" value="P:transmembrane transport"/>
    <property type="evidence" value="ECO:0007669"/>
    <property type="project" value="InterPro"/>
</dbReference>
<feature type="repeat" description="Solcar" evidence="8">
    <location>
        <begin position="245"/>
        <end position="330"/>
    </location>
</feature>
<dbReference type="InParanoid" id="A0A0G4EWL4"/>
<evidence type="ECO:0000256" key="1">
    <source>
        <dbReference type="ARBA" id="ARBA00004141"/>
    </source>
</evidence>
<dbReference type="PhylomeDB" id="A0A0G4EWL4"/>
<dbReference type="Proteomes" id="UP000041254">
    <property type="component" value="Unassembled WGS sequence"/>
</dbReference>
<dbReference type="PRINTS" id="PR00926">
    <property type="entry name" value="MITOCARRIER"/>
</dbReference>
<dbReference type="Gene3D" id="1.50.40.10">
    <property type="entry name" value="Mitochondrial carrier domain"/>
    <property type="match status" value="1"/>
</dbReference>
<evidence type="ECO:0000256" key="6">
    <source>
        <dbReference type="ARBA" id="ARBA00022989"/>
    </source>
</evidence>
<dbReference type="Pfam" id="PF00153">
    <property type="entry name" value="Mito_carr"/>
    <property type="match status" value="3"/>
</dbReference>
<comment type="subcellular location">
    <subcellularLocation>
        <location evidence="1">Membrane</location>
        <topology evidence="1">Multi-pass membrane protein</topology>
    </subcellularLocation>
</comment>
<comment type="similarity">
    <text evidence="2 9">Belongs to the mitochondrial carrier (TC 2.A.29) family.</text>
</comment>
<dbReference type="OrthoDB" id="448427at2759"/>
<evidence type="ECO:0000313" key="12">
    <source>
        <dbReference type="Proteomes" id="UP000041254"/>
    </source>
</evidence>
<keyword evidence="3 9" id="KW-0813">Transport</keyword>
<evidence type="ECO:0000256" key="7">
    <source>
        <dbReference type="ARBA" id="ARBA00023136"/>
    </source>
</evidence>
<gene>
    <name evidence="11" type="ORF">Vbra_13752</name>
</gene>
<evidence type="ECO:0000256" key="2">
    <source>
        <dbReference type="ARBA" id="ARBA00006375"/>
    </source>
</evidence>
<feature type="repeat" description="Solcar" evidence="8">
    <location>
        <begin position="133"/>
        <end position="223"/>
    </location>
</feature>
<evidence type="ECO:0000256" key="3">
    <source>
        <dbReference type="ARBA" id="ARBA00022448"/>
    </source>
</evidence>
<organism evidence="11 12">
    <name type="scientific">Vitrella brassicaformis (strain CCMP3155)</name>
    <dbReference type="NCBI Taxonomy" id="1169540"/>
    <lineage>
        <taxon>Eukaryota</taxon>
        <taxon>Sar</taxon>
        <taxon>Alveolata</taxon>
        <taxon>Colpodellida</taxon>
        <taxon>Vitrellaceae</taxon>
        <taxon>Vitrella</taxon>
    </lineage>
</organism>
<dbReference type="InterPro" id="IPR002067">
    <property type="entry name" value="MCP"/>
</dbReference>
<feature type="repeat" description="Solcar" evidence="8">
    <location>
        <begin position="12"/>
        <end position="106"/>
    </location>
</feature>
<dbReference type="GO" id="GO:0016020">
    <property type="term" value="C:membrane"/>
    <property type="evidence" value="ECO:0007669"/>
    <property type="project" value="UniProtKB-SubCell"/>
</dbReference>
<dbReference type="InterPro" id="IPR023395">
    <property type="entry name" value="MCP_dom_sf"/>
</dbReference>
<keyword evidence="5" id="KW-0677">Repeat</keyword>
<evidence type="ECO:0000256" key="4">
    <source>
        <dbReference type="ARBA" id="ARBA00022692"/>
    </source>
</evidence>
<feature type="transmembrane region" description="Helical" evidence="10">
    <location>
        <begin position="76"/>
        <end position="99"/>
    </location>
</feature>
<dbReference type="SUPFAM" id="SSF103506">
    <property type="entry name" value="Mitochondrial carrier"/>
    <property type="match status" value="1"/>
</dbReference>
<dbReference type="AlphaFoldDB" id="A0A0G4EWL4"/>
<dbReference type="InterPro" id="IPR018108">
    <property type="entry name" value="MCP_transmembrane"/>
</dbReference>
<proteinExistence type="inferred from homology"/>
<evidence type="ECO:0000256" key="8">
    <source>
        <dbReference type="PROSITE-ProRule" id="PRU00282"/>
    </source>
</evidence>
<dbReference type="PANTHER" id="PTHR45667">
    <property type="entry name" value="S-ADENOSYLMETHIONINE MITOCHONDRIAL CARRIER PROTEIN"/>
    <property type="match status" value="1"/>
</dbReference>
<dbReference type="PROSITE" id="PS50920">
    <property type="entry name" value="SOLCAR"/>
    <property type="match status" value="3"/>
</dbReference>
<sequence>MQCRLSAAMLNIDDAKKALAGGLAGSFATAVLHPVDTVKVYIQIERRREHTGHHHRPSLGDTLRTMRAIRKEKGIGALYSGFLPSVLGALPSSALYFGAYELVKSRATSVLEARRRRLSGEGGCQNGPLPVQQRAFVNALAAASGNAVSAMVFVPKEFVKQQLQASKSGAIGAGQILSSVDILWAAVKESGIKGVYRGYRATLVRNVPSSVLRFSVFEELKRLIVSTCVTPSSQLPSFSLRSAAYLPVYLFLAGAVAGAVSSGLTTPMDNVKTNIATRQLSQDMSIGQNLRTLWKEQGMSSLLAGMKTRVLYSGLFSAVGLGSFEAFKSALRVSDSRPLSLPRLRVWLAGFAEPLSVLDRRKAHTTMRGN</sequence>
<evidence type="ECO:0008006" key="13">
    <source>
        <dbReference type="Google" id="ProtNLM"/>
    </source>
</evidence>
<keyword evidence="4 8" id="KW-0812">Transmembrane</keyword>